<evidence type="ECO:0000259" key="12">
    <source>
        <dbReference type="Pfam" id="PF08546"/>
    </source>
</evidence>
<dbReference type="PANTHER" id="PTHR21708">
    <property type="entry name" value="PROBABLE 2-DEHYDROPANTOATE 2-REDUCTASE"/>
    <property type="match status" value="1"/>
</dbReference>
<dbReference type="SUPFAM" id="SSF48179">
    <property type="entry name" value="6-phosphogluconate dehydrogenase C-terminal domain-like"/>
    <property type="match status" value="1"/>
</dbReference>
<dbReference type="Proteomes" id="UP000005324">
    <property type="component" value="Unassembled WGS sequence"/>
</dbReference>
<dbReference type="AlphaFoldDB" id="D5RRJ8"/>
<dbReference type="InterPro" id="IPR008927">
    <property type="entry name" value="6-PGluconate_DH-like_C_sf"/>
</dbReference>
<dbReference type="FunFam" id="3.40.50.720:FF:000307">
    <property type="entry name" value="2-dehydropantoate 2-reductase"/>
    <property type="match status" value="1"/>
</dbReference>
<keyword evidence="7" id="KW-0521">NADP</keyword>
<accession>D5RRJ8</accession>
<dbReference type="OrthoDB" id="247668at2"/>
<keyword evidence="6" id="KW-0566">Pantothenate biosynthesis</keyword>
<evidence type="ECO:0000256" key="2">
    <source>
        <dbReference type="ARBA" id="ARBA00004994"/>
    </source>
</evidence>
<reference evidence="13 14" key="1">
    <citation type="submission" date="2010-04" db="EMBL/GenBank/DDBJ databases">
        <authorList>
            <person name="Qin X."/>
            <person name="Bachman B."/>
            <person name="Battles P."/>
            <person name="Bell A."/>
            <person name="Bess C."/>
            <person name="Bickham C."/>
            <person name="Chaboub L."/>
            <person name="Chen D."/>
            <person name="Coyle M."/>
            <person name="Deiros D.R."/>
            <person name="Dinh H."/>
            <person name="Forbes L."/>
            <person name="Fowler G."/>
            <person name="Francisco L."/>
            <person name="Fu Q."/>
            <person name="Gubbala S."/>
            <person name="Hale W."/>
            <person name="Han Y."/>
            <person name="Hemphill L."/>
            <person name="Highlander S.K."/>
            <person name="Hirani K."/>
            <person name="Hogues M."/>
            <person name="Jackson L."/>
            <person name="Jakkamsetti A."/>
            <person name="Javaid M."/>
            <person name="Jiang H."/>
            <person name="Korchina V."/>
            <person name="Kovar C."/>
            <person name="Lara F."/>
            <person name="Lee S."/>
            <person name="Mata R."/>
            <person name="Mathew T."/>
            <person name="Moen C."/>
            <person name="Morales K."/>
            <person name="Munidasa M."/>
            <person name="Nazareth L."/>
            <person name="Ngo R."/>
            <person name="Nguyen L."/>
            <person name="Okwuonu G."/>
            <person name="Ongeri F."/>
            <person name="Patil S."/>
            <person name="Petrosino J."/>
            <person name="Pham C."/>
            <person name="Pham P."/>
            <person name="Pu L.-L."/>
            <person name="Puazo M."/>
            <person name="Raj R."/>
            <person name="Reid J."/>
            <person name="Rouhana J."/>
            <person name="Saada N."/>
            <person name="Shang Y."/>
            <person name="Simmons D."/>
            <person name="Thornton R."/>
            <person name="Warren J."/>
            <person name="Weissenberger G."/>
            <person name="Zhang J."/>
            <person name="Zhang L."/>
            <person name="Zhou C."/>
            <person name="Zhu D."/>
            <person name="Muzny D."/>
            <person name="Worley K."/>
            <person name="Gibbs R."/>
        </authorList>
    </citation>
    <scope>NUCLEOTIDE SEQUENCE [LARGE SCALE GENOMIC DNA]</scope>
    <source>
        <strain evidence="13 14">ATCC 49957</strain>
    </source>
</reference>
<evidence type="ECO:0000256" key="6">
    <source>
        <dbReference type="ARBA" id="ARBA00022655"/>
    </source>
</evidence>
<dbReference type="NCBIfam" id="NF005089">
    <property type="entry name" value="PRK06522.1-4"/>
    <property type="match status" value="1"/>
</dbReference>
<protein>
    <recommendedName>
        <fullName evidence="5">2-dehydropantoate 2-reductase</fullName>
        <ecNumber evidence="4">1.1.1.169</ecNumber>
    </recommendedName>
    <alternativeName>
        <fullName evidence="9">Ketopantoate reductase</fullName>
    </alternativeName>
</protein>
<dbReference type="GO" id="GO:0005737">
    <property type="term" value="C:cytoplasm"/>
    <property type="evidence" value="ECO:0007669"/>
    <property type="project" value="TreeGrafter"/>
</dbReference>
<dbReference type="RefSeq" id="WP_007002740.1">
    <property type="nucleotide sequence ID" value="NZ_GG770777.1"/>
</dbReference>
<evidence type="ECO:0000313" key="13">
    <source>
        <dbReference type="EMBL" id="EFH10081.1"/>
    </source>
</evidence>
<keyword evidence="14" id="KW-1185">Reference proteome</keyword>
<evidence type="ECO:0000256" key="9">
    <source>
        <dbReference type="ARBA" id="ARBA00032024"/>
    </source>
</evidence>
<dbReference type="HOGENOM" id="CLU_031468_6_1_5"/>
<dbReference type="EMBL" id="ADVL01000704">
    <property type="protein sequence ID" value="EFH10081.1"/>
    <property type="molecule type" value="Genomic_DNA"/>
</dbReference>
<proteinExistence type="inferred from homology"/>
<feature type="domain" description="Ketopantoate reductase N-terminal" evidence="11">
    <location>
        <begin position="3"/>
        <end position="170"/>
    </location>
</feature>
<dbReference type="EC" id="1.1.1.169" evidence="4"/>
<dbReference type="Gene3D" id="1.10.1040.10">
    <property type="entry name" value="N-(1-d-carboxylethyl)-l-norvaline Dehydrogenase, domain 2"/>
    <property type="match status" value="1"/>
</dbReference>
<comment type="caution">
    <text evidence="13">The sequence shown here is derived from an EMBL/GenBank/DDBJ whole genome shotgun (WGS) entry which is preliminary data.</text>
</comment>
<dbReference type="InterPro" id="IPR036291">
    <property type="entry name" value="NAD(P)-bd_dom_sf"/>
</dbReference>
<evidence type="ECO:0000256" key="7">
    <source>
        <dbReference type="ARBA" id="ARBA00022857"/>
    </source>
</evidence>
<dbReference type="Pfam" id="PF08546">
    <property type="entry name" value="ApbA_C"/>
    <property type="match status" value="1"/>
</dbReference>
<comment type="pathway">
    <text evidence="2">Cofactor biosynthesis; (R)-pantothenate biosynthesis; (R)-pantoate from 3-methyl-2-oxobutanoate: step 2/2.</text>
</comment>
<organism evidence="13 14">
    <name type="scientific">Pseudoroseomonas cervicalis ATCC 49957</name>
    <dbReference type="NCBI Taxonomy" id="525371"/>
    <lineage>
        <taxon>Bacteria</taxon>
        <taxon>Pseudomonadati</taxon>
        <taxon>Pseudomonadota</taxon>
        <taxon>Alphaproteobacteria</taxon>
        <taxon>Acetobacterales</taxon>
        <taxon>Roseomonadaceae</taxon>
        <taxon>Roseomonas</taxon>
    </lineage>
</organism>
<evidence type="ECO:0000313" key="14">
    <source>
        <dbReference type="Proteomes" id="UP000005324"/>
    </source>
</evidence>
<dbReference type="Pfam" id="PF02558">
    <property type="entry name" value="ApbA"/>
    <property type="match status" value="1"/>
</dbReference>
<dbReference type="InterPro" id="IPR051402">
    <property type="entry name" value="KPR-Related"/>
</dbReference>
<feature type="domain" description="Ketopantoate reductase C-terminal" evidence="12">
    <location>
        <begin position="197"/>
        <end position="313"/>
    </location>
</feature>
<comment type="catalytic activity">
    <reaction evidence="10">
        <text>(R)-pantoate + NADP(+) = 2-dehydropantoate + NADPH + H(+)</text>
        <dbReference type="Rhea" id="RHEA:16233"/>
        <dbReference type="ChEBI" id="CHEBI:11561"/>
        <dbReference type="ChEBI" id="CHEBI:15378"/>
        <dbReference type="ChEBI" id="CHEBI:15980"/>
        <dbReference type="ChEBI" id="CHEBI:57783"/>
        <dbReference type="ChEBI" id="CHEBI:58349"/>
        <dbReference type="EC" id="1.1.1.169"/>
    </reaction>
</comment>
<dbReference type="InterPro" id="IPR013752">
    <property type="entry name" value="KPA_reductase"/>
</dbReference>
<comment type="similarity">
    <text evidence="3">Belongs to the ketopantoate reductase family.</text>
</comment>
<evidence type="ECO:0000256" key="8">
    <source>
        <dbReference type="ARBA" id="ARBA00023002"/>
    </source>
</evidence>
<comment type="function">
    <text evidence="1">Catalyzes the NADPH-dependent reduction of ketopantoate into pantoic acid.</text>
</comment>
<evidence type="ECO:0000256" key="10">
    <source>
        <dbReference type="ARBA" id="ARBA00048793"/>
    </source>
</evidence>
<evidence type="ECO:0000256" key="5">
    <source>
        <dbReference type="ARBA" id="ARBA00019465"/>
    </source>
</evidence>
<dbReference type="InterPro" id="IPR013328">
    <property type="entry name" value="6PGD_dom2"/>
</dbReference>
<evidence type="ECO:0000256" key="4">
    <source>
        <dbReference type="ARBA" id="ARBA00013014"/>
    </source>
</evidence>
<sequence length="326" mass="33859">MKICVFGAGAIGGHLAVRLAKGGAETSVVARGAQLDAIRRNGLAIEAPDGRFEARVAAGSAAELGPQDAVIVTVKAPSLPQMAESIAPLLGPDTTVAFVMNGIPWWYFDRHGGALDGRRLPAVDPGDAVRNAIGVGRTLGGVVYSACTVTEPGVVKVEHANNRVILGEVDGSLSPRAQALADALSAGGVSGEVTPSIRREVWMKLMGNLAQGPFTILSRQGIGGTLADPAVRAAIKRAMQEAMAIAEALGQGFEFELEKRIAASSRLAHKPSILQDLELGRPMEIDALFRVPLELARLAGVETPTLDLSVALATQAATAAGLYRPQ</sequence>
<name>D5RRJ8_9PROT</name>
<evidence type="ECO:0000259" key="11">
    <source>
        <dbReference type="Pfam" id="PF02558"/>
    </source>
</evidence>
<dbReference type="SUPFAM" id="SSF51735">
    <property type="entry name" value="NAD(P)-binding Rossmann-fold domains"/>
    <property type="match status" value="1"/>
</dbReference>
<dbReference type="PANTHER" id="PTHR21708:SF45">
    <property type="entry name" value="2-DEHYDROPANTOATE 2-REDUCTASE"/>
    <property type="match status" value="1"/>
</dbReference>
<dbReference type="FunFam" id="1.10.1040.10:FF:000017">
    <property type="entry name" value="2-dehydropantoate 2-reductase"/>
    <property type="match status" value="1"/>
</dbReference>
<evidence type="ECO:0000256" key="3">
    <source>
        <dbReference type="ARBA" id="ARBA00007870"/>
    </source>
</evidence>
<gene>
    <name evidence="13" type="primary">panE</name>
    <name evidence="13" type="ORF">HMPREF0731_3710</name>
</gene>
<dbReference type="GO" id="GO:0015940">
    <property type="term" value="P:pantothenate biosynthetic process"/>
    <property type="evidence" value="ECO:0007669"/>
    <property type="project" value="UniProtKB-UniPathway"/>
</dbReference>
<evidence type="ECO:0000256" key="1">
    <source>
        <dbReference type="ARBA" id="ARBA00002919"/>
    </source>
</evidence>
<keyword evidence="8 13" id="KW-0560">Oxidoreductase</keyword>
<dbReference type="Gene3D" id="3.40.50.720">
    <property type="entry name" value="NAD(P)-binding Rossmann-like Domain"/>
    <property type="match status" value="1"/>
</dbReference>
<dbReference type="UniPathway" id="UPA00028">
    <property type="reaction ID" value="UER00004"/>
</dbReference>
<dbReference type="InterPro" id="IPR013332">
    <property type="entry name" value="KPR_N"/>
</dbReference>
<dbReference type="GO" id="GO:0008677">
    <property type="term" value="F:2-dehydropantoate 2-reductase activity"/>
    <property type="evidence" value="ECO:0007669"/>
    <property type="project" value="UniProtKB-EC"/>
</dbReference>